<feature type="signal peptide" evidence="1">
    <location>
        <begin position="1"/>
        <end position="22"/>
    </location>
</feature>
<evidence type="ECO:0000259" key="2">
    <source>
        <dbReference type="Pfam" id="PF16747"/>
    </source>
</evidence>
<name>A0A7Z7NQ11_9BURK</name>
<evidence type="ECO:0000256" key="1">
    <source>
        <dbReference type="SAM" id="SignalP"/>
    </source>
</evidence>
<comment type="caution">
    <text evidence="3">The sequence shown here is derived from an EMBL/GenBank/DDBJ whole genome shotgun (WGS) entry which is preliminary data.</text>
</comment>
<accession>A0A7Z7NQ11</accession>
<dbReference type="InterPro" id="IPR031939">
    <property type="entry name" value="Adhesin_E-like"/>
</dbReference>
<proteinExistence type="predicted"/>
<evidence type="ECO:0000313" key="4">
    <source>
        <dbReference type="Proteomes" id="UP000257139"/>
    </source>
</evidence>
<protein>
    <recommendedName>
        <fullName evidence="2">Surface-adhesin protein E-like domain-containing protein</fullName>
    </recommendedName>
</protein>
<feature type="chain" id="PRO_5031252068" description="Surface-adhesin protein E-like domain-containing protein" evidence="1">
    <location>
        <begin position="23"/>
        <end position="377"/>
    </location>
</feature>
<dbReference type="EMBL" id="OGUU01000045">
    <property type="protein sequence ID" value="SPC25546.1"/>
    <property type="molecule type" value="Genomic_DNA"/>
</dbReference>
<gene>
    <name evidence="3" type="ORF">CBM2594_U10047</name>
</gene>
<dbReference type="RefSeq" id="WP_147309034.1">
    <property type="nucleotide sequence ID" value="NZ_OFSW01000032.1"/>
</dbReference>
<reference evidence="3 4" key="1">
    <citation type="submission" date="2018-01" db="EMBL/GenBank/DDBJ databases">
        <authorList>
            <person name="Clerissi C."/>
        </authorList>
    </citation>
    <scope>NUCLEOTIDE SEQUENCE [LARGE SCALE GENOMIC DNA]</scope>
    <source>
        <strain evidence="3">Cupriavidus taiwanensis STM 6021</strain>
    </source>
</reference>
<dbReference type="Proteomes" id="UP000257139">
    <property type="component" value="Unassembled WGS sequence"/>
</dbReference>
<sequence length="377" mass="40428">MNKTITAILAASILSAPLFVHAEWVPVNKNQSVLINNEQFVVNGDKRMAFVKFKGEKGDKYGSVIFRTTFDCTNMTTLDTYRASYDWKGKVVYAGNLYEEPSPTIPGTLGANMLKAVCSKSGGGVDNAADSGEGSGGNALLGYSDHAQTNLPASIPNLSNYDNETRRTIELACISERSNGPVAYGACLNRQIAALQGSPGIPNLSGYDNEVRRTMELACISERSNGPVAYGACLNYQIASLQGSPGIPNLSGYDNETRRTMELACISERSNGPVAYGTCLNRQIASLRGSPSIPNLSGYDNEVRRSMELACISERSNGPVAYGACLNRQIASLQGSPGIPNLSGYDNETRRTMELACISERSNGPVAYGACLRKLVR</sequence>
<dbReference type="AlphaFoldDB" id="A0A7Z7NQ11"/>
<evidence type="ECO:0000313" key="3">
    <source>
        <dbReference type="EMBL" id="SPC25546.1"/>
    </source>
</evidence>
<organism evidence="3 4">
    <name type="scientific">Cupriavidus taiwanensis</name>
    <dbReference type="NCBI Taxonomy" id="164546"/>
    <lineage>
        <taxon>Bacteria</taxon>
        <taxon>Pseudomonadati</taxon>
        <taxon>Pseudomonadota</taxon>
        <taxon>Betaproteobacteria</taxon>
        <taxon>Burkholderiales</taxon>
        <taxon>Burkholderiaceae</taxon>
        <taxon>Cupriavidus</taxon>
    </lineage>
</organism>
<feature type="domain" description="Surface-adhesin protein E-like" evidence="2">
    <location>
        <begin position="52"/>
        <end position="119"/>
    </location>
</feature>
<keyword evidence="1" id="KW-0732">Signal</keyword>
<dbReference type="Pfam" id="PF16747">
    <property type="entry name" value="Adhesin_E"/>
    <property type="match status" value="1"/>
</dbReference>